<keyword evidence="1" id="KW-1133">Transmembrane helix</keyword>
<dbReference type="SUPFAM" id="SSF49899">
    <property type="entry name" value="Concanavalin A-like lectins/glucanases"/>
    <property type="match status" value="1"/>
</dbReference>
<evidence type="ECO:0000313" key="3">
    <source>
        <dbReference type="Proteomes" id="UP001155241"/>
    </source>
</evidence>
<accession>A0A9X2FF72</accession>
<organism evidence="2 3">
    <name type="scientific">Aeoliella straminimaris</name>
    <dbReference type="NCBI Taxonomy" id="2954799"/>
    <lineage>
        <taxon>Bacteria</taxon>
        <taxon>Pseudomonadati</taxon>
        <taxon>Planctomycetota</taxon>
        <taxon>Planctomycetia</taxon>
        <taxon>Pirellulales</taxon>
        <taxon>Lacipirellulaceae</taxon>
        <taxon>Aeoliella</taxon>
    </lineage>
</organism>
<reference evidence="2" key="1">
    <citation type="submission" date="2022-06" db="EMBL/GenBank/DDBJ databases">
        <title>Aeoliella straminimaris, a novel planctomycete from sediments.</title>
        <authorList>
            <person name="Vitorino I.R."/>
            <person name="Lage O.M."/>
        </authorList>
    </citation>
    <scope>NUCLEOTIDE SEQUENCE</scope>
    <source>
        <strain evidence="2">ICT_H6.2</strain>
    </source>
</reference>
<dbReference type="AlphaFoldDB" id="A0A9X2FF72"/>
<protein>
    <submittedName>
        <fullName evidence="2">LamG domain-containing protein</fullName>
    </submittedName>
</protein>
<feature type="transmembrane region" description="Helical" evidence="1">
    <location>
        <begin position="116"/>
        <end position="136"/>
    </location>
</feature>
<dbReference type="InterPro" id="IPR013320">
    <property type="entry name" value="ConA-like_dom_sf"/>
</dbReference>
<dbReference type="Pfam" id="PF13385">
    <property type="entry name" value="Laminin_G_3"/>
    <property type="match status" value="1"/>
</dbReference>
<proteinExistence type="predicted"/>
<keyword evidence="1" id="KW-0472">Membrane</keyword>
<keyword evidence="3" id="KW-1185">Reference proteome</keyword>
<evidence type="ECO:0000313" key="2">
    <source>
        <dbReference type="EMBL" id="MCO6047975.1"/>
    </source>
</evidence>
<evidence type="ECO:0000256" key="1">
    <source>
        <dbReference type="SAM" id="Phobius"/>
    </source>
</evidence>
<comment type="caution">
    <text evidence="2">The sequence shown here is derived from an EMBL/GenBank/DDBJ whole genome shotgun (WGS) entry which is preliminary data.</text>
</comment>
<gene>
    <name evidence="2" type="ORF">NG895_29080</name>
</gene>
<dbReference type="Gene3D" id="2.60.120.200">
    <property type="match status" value="1"/>
</dbReference>
<dbReference type="RefSeq" id="WP_252856090.1">
    <property type="nucleotide sequence ID" value="NZ_JAMXLR010000095.1"/>
</dbReference>
<name>A0A9X2FF72_9BACT</name>
<dbReference type="EMBL" id="JAMXLR010000095">
    <property type="protein sequence ID" value="MCO6047975.1"/>
    <property type="molecule type" value="Genomic_DNA"/>
</dbReference>
<keyword evidence="1" id="KW-0812">Transmembrane</keyword>
<dbReference type="Proteomes" id="UP001155241">
    <property type="component" value="Unassembled WGS sequence"/>
</dbReference>
<sequence length="584" mass="64887">MTDSRRNFEFIRLWFAAKEGDADAEQLRRLNEWLENDPQARKIIFEVSQHQGWLAWHGISSPGAAIPVLDDSKRTAEVLNGQVPADGQPSATRASQSPQVVSPLRRLADQLRTTNVPLLSFRMAALVGFVFLLASLTRWGSTPEVNLMATDPPVVDLPVQANVLTLTPCLWNDSEKQVQTNNRQFTEGDAVKLLEGVAELSVTLASGPVDLQVEGPVSFVLGNQGITNLQYGKITVDNHSANTSSFVVETSLGRVLASPGSEVGISAFGSLLEIHAFQGSAILDSPWLVSDSGELTSRPITTHRALRVAQRAGTGFKFTEMDADRSLFTPQRSLQASYLDVHPDYVATVMDTEPVAYWRFEGSTDQIVKNEMGGGFDGTLMGDYRWVGPEHSRSIQFGVLPHPGMMRVRDNWDKVLESNFAYEMWIRPSHYHHGTMVSFAGPFNWDYKKNPLGICVETMGGWGDGARTNRLRFLVRAPLGHLVNSSIYSERIYSPQNWQHVVAQRDGAMLELYLDGELVQSRPGKPDTPPGLELIVGKLYTDEVYRPYSGCVDELSIYDRELSASEIRAHYQAMHLEKHDSPDT</sequence>